<evidence type="ECO:0000256" key="1">
    <source>
        <dbReference type="SAM" id="MobiDB-lite"/>
    </source>
</evidence>
<sequence>MSGVLFDVFGKGGGNEDSALLTANHVGQSSGEVSGTVTVCNTVAAANIFVQSATRVDNPAATNLLPSVLGDPIAAIQLDRGGAVSSPVQVTSVDGLVSTFTISQIMPDVAENAHSSADYQGTSMADGQHATQQHSAAIPMVLDFSPSGVSGVSTTSLPMPAVARRRRRQRSMHTRAARRRMDTGPIHGIRPNTLPVQGPLAPPQREDERQRLREDVVEGLIDFFNHNNALVRLFRTARDKLREADIPNFQIRLFGVAGSNQYELPTADTIGAIVYEGGPEYLKPTENTKFIEARVYRTWTAMKVPSLIATGFSCILLDKKGSAIQANADLKEKDRFERDLQTNCVYRIEGFGFEKTDGWGKTLDNDFTLCFGKHTRTDLLQDNDFPYHYFDFAAYNELGPRLDRKNPILTDYIGYIHNVEKVKEYGSAAGNKLKVRNIALRNLKDVPFSNNVVLFTLWNDKADKFEEQEYAQMRKPVILAVSSCYIKRYGGQLQLSATSATHYYFNPPIDETSELLAAYNQQDMQSSQLELRTEKSTDWDQERNRNRVPLGTLMQIDPNTQQEVMILQIDTNYDWYYQKCDECGGRLDYGFVHGQCHPYGIQSNPQNSYSFRVIMTDGTGNAVMTCFSPQTDGLIKDVNALLQEVANIDPKIIPPQILALQNTRHVFQFRFAKPTAKGPPTFVLQKVMDNPPSSVLAITEGPSSAPATPPDSLAFSKIGPPPVTPATIEKTTTDAPTETNVPSTSVTRKELFKDPTDEEIYLESLTIPGALTTTKPLTKNSAIEESPLESTTLSTTSNTRKDIVEGIEGEETEHGHKKQKLE</sequence>
<reference evidence="3 4" key="1">
    <citation type="journal article" date="2018" name="Mol. Plant">
        <title>The genome of Artemisia annua provides insight into the evolution of Asteraceae family and artemisinin biosynthesis.</title>
        <authorList>
            <person name="Shen Q."/>
            <person name="Zhang L."/>
            <person name="Liao Z."/>
            <person name="Wang S."/>
            <person name="Yan T."/>
            <person name="Shi P."/>
            <person name="Liu M."/>
            <person name="Fu X."/>
            <person name="Pan Q."/>
            <person name="Wang Y."/>
            <person name="Lv Z."/>
            <person name="Lu X."/>
            <person name="Zhang F."/>
            <person name="Jiang W."/>
            <person name="Ma Y."/>
            <person name="Chen M."/>
            <person name="Hao X."/>
            <person name="Li L."/>
            <person name="Tang Y."/>
            <person name="Lv G."/>
            <person name="Zhou Y."/>
            <person name="Sun X."/>
            <person name="Brodelius P.E."/>
            <person name="Rose J.K.C."/>
            <person name="Tang K."/>
        </authorList>
    </citation>
    <scope>NUCLEOTIDE SEQUENCE [LARGE SCALE GENOMIC DNA]</scope>
    <source>
        <strain evidence="4">cv. Huhao1</strain>
        <tissue evidence="3">Leaf</tissue>
    </source>
</reference>
<dbReference type="OrthoDB" id="1751331at2759"/>
<feature type="domain" description="Replication protein A 70 kDa DNA-binding subunit B/D first OB fold" evidence="2">
    <location>
        <begin position="282"/>
        <end position="376"/>
    </location>
</feature>
<dbReference type="Pfam" id="PF02721">
    <property type="entry name" value="DUF223"/>
    <property type="match status" value="1"/>
</dbReference>
<dbReference type="CDD" id="cd04481">
    <property type="entry name" value="RPA1_DBD_B_like"/>
    <property type="match status" value="1"/>
</dbReference>
<evidence type="ECO:0000313" key="4">
    <source>
        <dbReference type="Proteomes" id="UP000245207"/>
    </source>
</evidence>
<name>A0A2U1MU10_ARTAN</name>
<dbReference type="InterPro" id="IPR003871">
    <property type="entry name" value="RFA1B/D_OB_1st"/>
</dbReference>
<dbReference type="AlphaFoldDB" id="A0A2U1MU10"/>
<comment type="caution">
    <text evidence="3">The sequence shown here is derived from an EMBL/GenBank/DDBJ whole genome shotgun (WGS) entry which is preliminary data.</text>
</comment>
<feature type="compositionally biased region" description="Polar residues" evidence="1">
    <location>
        <begin position="729"/>
        <end position="746"/>
    </location>
</feature>
<protein>
    <submittedName>
        <fullName evidence="3">Nucleic acid-binding, OB-fold protein</fullName>
    </submittedName>
</protein>
<evidence type="ECO:0000313" key="3">
    <source>
        <dbReference type="EMBL" id="PWA64738.1"/>
    </source>
</evidence>
<feature type="region of interest" description="Disordered" evidence="1">
    <location>
        <begin position="776"/>
        <end position="822"/>
    </location>
</feature>
<evidence type="ECO:0000259" key="2">
    <source>
        <dbReference type="Pfam" id="PF02721"/>
    </source>
</evidence>
<dbReference type="InterPro" id="IPR012340">
    <property type="entry name" value="NA-bd_OB-fold"/>
</dbReference>
<dbReference type="STRING" id="35608.A0A2U1MU10"/>
<dbReference type="Proteomes" id="UP000245207">
    <property type="component" value="Unassembled WGS sequence"/>
</dbReference>
<accession>A0A2U1MU10</accession>
<proteinExistence type="predicted"/>
<dbReference type="Gene3D" id="2.40.50.140">
    <property type="entry name" value="Nucleic acid-binding proteins"/>
    <property type="match status" value="3"/>
</dbReference>
<dbReference type="PANTHER" id="PTHR47165:SF4">
    <property type="entry name" value="OS03G0429900 PROTEIN"/>
    <property type="match status" value="1"/>
</dbReference>
<feature type="region of interest" description="Disordered" evidence="1">
    <location>
        <begin position="700"/>
        <end position="746"/>
    </location>
</feature>
<organism evidence="3 4">
    <name type="scientific">Artemisia annua</name>
    <name type="common">Sweet wormwood</name>
    <dbReference type="NCBI Taxonomy" id="35608"/>
    <lineage>
        <taxon>Eukaryota</taxon>
        <taxon>Viridiplantae</taxon>
        <taxon>Streptophyta</taxon>
        <taxon>Embryophyta</taxon>
        <taxon>Tracheophyta</taxon>
        <taxon>Spermatophyta</taxon>
        <taxon>Magnoliopsida</taxon>
        <taxon>eudicotyledons</taxon>
        <taxon>Gunneridae</taxon>
        <taxon>Pentapetalae</taxon>
        <taxon>asterids</taxon>
        <taxon>campanulids</taxon>
        <taxon>Asterales</taxon>
        <taxon>Asteraceae</taxon>
        <taxon>Asteroideae</taxon>
        <taxon>Anthemideae</taxon>
        <taxon>Artemisiinae</taxon>
        <taxon>Artemisia</taxon>
    </lineage>
</organism>
<feature type="region of interest" description="Disordered" evidence="1">
    <location>
        <begin position="183"/>
        <end position="203"/>
    </location>
</feature>
<dbReference type="PANTHER" id="PTHR47165">
    <property type="entry name" value="OS03G0429900 PROTEIN"/>
    <property type="match status" value="1"/>
</dbReference>
<keyword evidence="4" id="KW-1185">Reference proteome</keyword>
<feature type="compositionally biased region" description="Low complexity" evidence="1">
    <location>
        <begin position="784"/>
        <end position="797"/>
    </location>
</feature>
<dbReference type="SUPFAM" id="SSF50249">
    <property type="entry name" value="Nucleic acid-binding proteins"/>
    <property type="match status" value="3"/>
</dbReference>
<dbReference type="EMBL" id="PKPP01004362">
    <property type="protein sequence ID" value="PWA64738.1"/>
    <property type="molecule type" value="Genomic_DNA"/>
</dbReference>
<gene>
    <name evidence="3" type="ORF">CTI12_AA334990</name>
</gene>